<dbReference type="AlphaFoldDB" id="A0A1E1JRJ0"/>
<name>A0A1E1JRJ0_9HELO</name>
<organism evidence="4 5">
    <name type="scientific">Rhynchosporium graminicola</name>
    <dbReference type="NCBI Taxonomy" id="2792576"/>
    <lineage>
        <taxon>Eukaryota</taxon>
        <taxon>Fungi</taxon>
        <taxon>Dikarya</taxon>
        <taxon>Ascomycota</taxon>
        <taxon>Pezizomycotina</taxon>
        <taxon>Leotiomycetes</taxon>
        <taxon>Helotiales</taxon>
        <taxon>Ploettnerulaceae</taxon>
        <taxon>Rhynchosporium</taxon>
    </lineage>
</organism>
<evidence type="ECO:0000256" key="2">
    <source>
        <dbReference type="SAM" id="MobiDB-lite"/>
    </source>
</evidence>
<dbReference type="SUPFAM" id="SSF103473">
    <property type="entry name" value="MFS general substrate transporter"/>
    <property type="match status" value="1"/>
</dbReference>
<comment type="caution">
    <text evidence="4">The sequence shown here is derived from an EMBL/GenBank/DDBJ whole genome shotgun (WGS) entry which is preliminary data.</text>
</comment>
<accession>A0A1E1JRJ0</accession>
<evidence type="ECO:0000256" key="3">
    <source>
        <dbReference type="SAM" id="Phobius"/>
    </source>
</evidence>
<dbReference type="EMBL" id="FJUW01000001">
    <property type="protein sequence ID" value="CZS88271.1"/>
    <property type="molecule type" value="Genomic_DNA"/>
</dbReference>
<dbReference type="GO" id="GO:0016020">
    <property type="term" value="C:membrane"/>
    <property type="evidence" value="ECO:0007669"/>
    <property type="project" value="TreeGrafter"/>
</dbReference>
<keyword evidence="1" id="KW-0813">Transport</keyword>
<proteinExistence type="predicted"/>
<dbReference type="InterPro" id="IPR050814">
    <property type="entry name" value="Myo-inositol_Transporter"/>
</dbReference>
<evidence type="ECO:0008006" key="6">
    <source>
        <dbReference type="Google" id="ProtNLM"/>
    </source>
</evidence>
<evidence type="ECO:0000313" key="5">
    <source>
        <dbReference type="Proteomes" id="UP000178129"/>
    </source>
</evidence>
<dbReference type="Gene3D" id="1.20.1250.20">
    <property type="entry name" value="MFS general substrate transporter like domains"/>
    <property type="match status" value="1"/>
</dbReference>
<dbReference type="PANTHER" id="PTHR48020">
    <property type="entry name" value="PROTON MYO-INOSITOL COTRANSPORTER"/>
    <property type="match status" value="1"/>
</dbReference>
<feature type="transmembrane region" description="Helical" evidence="3">
    <location>
        <begin position="212"/>
        <end position="228"/>
    </location>
</feature>
<evidence type="ECO:0000256" key="1">
    <source>
        <dbReference type="ARBA" id="ARBA00022448"/>
    </source>
</evidence>
<sequence length="252" mass="27694">MAAPGAPTTGTTQSTEPVESINTLNVPHREKKSKQSTLVDKDKLAAIAQNTTGEIKNPLVGIPKDQLIRDVEDFAADFYLTDITPYLIKGALVAQKPRHIDTITELDDEDRRVLSEEITHKWKHPRILYLTIVLNSIAACVQGWDQTGSNGANLTFAIQMGISDNPKYCATAAICAKNSWLVGFVNSSPYIAICLFAAWTSDPVNHFLGRRGTIFIAAIFSVLAPIGSGLTQKWGQLVACRVGYLLLELWRR</sequence>
<keyword evidence="3" id="KW-0812">Transmembrane</keyword>
<gene>
    <name evidence="4" type="ORF">RCO7_01226</name>
</gene>
<feature type="compositionally biased region" description="Polar residues" evidence="2">
    <location>
        <begin position="13"/>
        <end position="25"/>
    </location>
</feature>
<keyword evidence="3" id="KW-1133">Transmembrane helix</keyword>
<reference evidence="5" key="1">
    <citation type="submission" date="2016-03" db="EMBL/GenBank/DDBJ databases">
        <authorList>
            <person name="Ploux O."/>
        </authorList>
    </citation>
    <scope>NUCLEOTIDE SEQUENCE [LARGE SCALE GENOMIC DNA]</scope>
    <source>
        <strain evidence="5">UK7</strain>
    </source>
</reference>
<keyword evidence="3" id="KW-0472">Membrane</keyword>
<protein>
    <recommendedName>
        <fullName evidence="6">Major facilitator superfamily (MFS) profile domain-containing protein</fullName>
    </recommendedName>
</protein>
<dbReference type="Proteomes" id="UP000178129">
    <property type="component" value="Unassembled WGS sequence"/>
</dbReference>
<keyword evidence="5" id="KW-1185">Reference proteome</keyword>
<dbReference type="InParanoid" id="A0A1E1JRJ0"/>
<feature type="transmembrane region" description="Helical" evidence="3">
    <location>
        <begin position="180"/>
        <end position="200"/>
    </location>
</feature>
<evidence type="ECO:0000313" key="4">
    <source>
        <dbReference type="EMBL" id="CZS88271.1"/>
    </source>
</evidence>
<dbReference type="InterPro" id="IPR036259">
    <property type="entry name" value="MFS_trans_sf"/>
</dbReference>
<dbReference type="GO" id="GO:0022857">
    <property type="term" value="F:transmembrane transporter activity"/>
    <property type="evidence" value="ECO:0007669"/>
    <property type="project" value="TreeGrafter"/>
</dbReference>
<dbReference type="PANTHER" id="PTHR48020:SF14">
    <property type="entry name" value="SUGAR TRANSPORTER, PUTATIVE-RELATED"/>
    <property type="match status" value="1"/>
</dbReference>
<feature type="region of interest" description="Disordered" evidence="2">
    <location>
        <begin position="1"/>
        <end position="36"/>
    </location>
</feature>
<feature type="compositionally biased region" description="Low complexity" evidence="2">
    <location>
        <begin position="1"/>
        <end position="12"/>
    </location>
</feature>